<evidence type="ECO:0000313" key="2">
    <source>
        <dbReference type="Proteomes" id="UP000568273"/>
    </source>
</evidence>
<dbReference type="EMBL" id="JABDSR010000002">
    <property type="protein sequence ID" value="NMW84399.1"/>
    <property type="molecule type" value="Genomic_DNA"/>
</dbReference>
<proteinExistence type="predicted"/>
<keyword evidence="2" id="KW-1185">Reference proteome</keyword>
<dbReference type="AlphaFoldDB" id="A0A848RG22"/>
<reference evidence="1" key="1">
    <citation type="submission" date="2020-04" db="EMBL/GenBank/DDBJ databases">
        <title>Peptoniphilus sp. nov. isolated from swine feces.</title>
        <authorList>
            <person name="Ryu S.W."/>
        </authorList>
    </citation>
    <scope>NUCLEOTIDE SEQUENCE [LARGE SCALE GENOMIC DNA]</scope>
    <source>
        <strain evidence="1">AGMB00490</strain>
    </source>
</reference>
<evidence type="ECO:0000313" key="1">
    <source>
        <dbReference type="EMBL" id="NMW84399.1"/>
    </source>
</evidence>
<sequence>MIASECAKIAIERHAGFVKGKYLNGKYINCQEGKDLTEIKYIIGTGVSIVNFINPKDILKSITKSKSKKLIPKKFKLLIDKNYMLSAMGLLSTIDKELALKIMHENLT</sequence>
<dbReference type="Pfam" id="PF13941">
    <property type="entry name" value="MutL"/>
    <property type="match status" value="1"/>
</dbReference>
<organism evidence="1 2">
    <name type="scientific">Peptoniphilus faecalis</name>
    <dbReference type="NCBI Taxonomy" id="2731255"/>
    <lineage>
        <taxon>Bacteria</taxon>
        <taxon>Bacillati</taxon>
        <taxon>Bacillota</taxon>
        <taxon>Tissierellia</taxon>
        <taxon>Tissierellales</taxon>
        <taxon>Peptoniphilaceae</taxon>
        <taxon>Peptoniphilus</taxon>
    </lineage>
</organism>
<name>A0A848RG22_9FIRM</name>
<dbReference type="InterPro" id="IPR006230">
    <property type="entry name" value="MutL"/>
</dbReference>
<comment type="caution">
    <text evidence="1">The sequence shown here is derived from an EMBL/GenBank/DDBJ whole genome shotgun (WGS) entry which is preliminary data.</text>
</comment>
<dbReference type="Proteomes" id="UP000568273">
    <property type="component" value="Unassembled WGS sequence"/>
</dbReference>
<gene>
    <name evidence="1" type="ORF">HKO22_01395</name>
</gene>
<protein>
    <submittedName>
        <fullName evidence="1">Uncharacterized protein</fullName>
    </submittedName>
</protein>
<accession>A0A848RG22</accession>